<dbReference type="Proteomes" id="UP001157161">
    <property type="component" value="Unassembled WGS sequence"/>
</dbReference>
<dbReference type="PANTHER" id="PTHR10683">
    <property type="entry name" value="TRANSALDOLASE"/>
    <property type="match status" value="1"/>
</dbReference>
<reference evidence="11" key="1">
    <citation type="journal article" date="2014" name="Int. J. Syst. Evol. Microbiol.">
        <title>Complete genome sequence of Corynebacterium casei LMG S-19264T (=DSM 44701T), isolated from a smear-ripened cheese.</title>
        <authorList>
            <consortium name="US DOE Joint Genome Institute (JGI-PGF)"/>
            <person name="Walter F."/>
            <person name="Albersmeier A."/>
            <person name="Kalinowski J."/>
            <person name="Ruckert C."/>
        </authorList>
    </citation>
    <scope>NUCLEOTIDE SEQUENCE</scope>
    <source>
        <strain evidence="11">NBRC 112290</strain>
    </source>
</reference>
<dbReference type="InterPro" id="IPR004732">
    <property type="entry name" value="Transaldolase_2"/>
</dbReference>
<evidence type="ECO:0000256" key="5">
    <source>
        <dbReference type="ARBA" id="ARBA00013151"/>
    </source>
</evidence>
<evidence type="ECO:0000256" key="10">
    <source>
        <dbReference type="HAMAP-Rule" id="MF_00493"/>
    </source>
</evidence>
<comment type="function">
    <text evidence="1 10">Transaldolase is important for the balance of metabolites in the pentose-phosphate pathway.</text>
</comment>
<proteinExistence type="inferred from homology"/>
<evidence type="ECO:0000256" key="7">
    <source>
        <dbReference type="ARBA" id="ARBA00022679"/>
    </source>
</evidence>
<protein>
    <recommendedName>
        <fullName evidence="5 10">Transaldolase</fullName>
        <ecNumber evidence="5 10">2.2.1.2</ecNumber>
    </recommendedName>
</protein>
<dbReference type="Gene3D" id="3.20.20.70">
    <property type="entry name" value="Aldolase class I"/>
    <property type="match status" value="1"/>
</dbReference>
<dbReference type="InterPro" id="IPR013785">
    <property type="entry name" value="Aldolase_TIM"/>
</dbReference>
<comment type="caution">
    <text evidence="11">The sequence shown here is derived from an EMBL/GenBank/DDBJ whole genome shotgun (WGS) entry which is preliminary data.</text>
</comment>
<evidence type="ECO:0000256" key="6">
    <source>
        <dbReference type="ARBA" id="ARBA00022490"/>
    </source>
</evidence>
<comment type="catalytic activity">
    <reaction evidence="10">
        <text>D-sedoheptulose 7-phosphate + D-glyceraldehyde 3-phosphate = D-erythrose 4-phosphate + beta-D-fructose 6-phosphate</text>
        <dbReference type="Rhea" id="RHEA:17053"/>
        <dbReference type="ChEBI" id="CHEBI:16897"/>
        <dbReference type="ChEBI" id="CHEBI:57483"/>
        <dbReference type="ChEBI" id="CHEBI:57634"/>
        <dbReference type="ChEBI" id="CHEBI:59776"/>
        <dbReference type="EC" id="2.2.1.2"/>
    </reaction>
</comment>
<name>A0AA37UIL9_9MICO</name>
<dbReference type="AlphaFoldDB" id="A0AA37UIL9"/>
<keyword evidence="12" id="KW-1185">Reference proteome</keyword>
<organism evidence="11 12">
    <name type="scientific">Litorihabitans aurantiacus</name>
    <dbReference type="NCBI Taxonomy" id="1930061"/>
    <lineage>
        <taxon>Bacteria</taxon>
        <taxon>Bacillati</taxon>
        <taxon>Actinomycetota</taxon>
        <taxon>Actinomycetes</taxon>
        <taxon>Micrococcales</taxon>
        <taxon>Beutenbergiaceae</taxon>
        <taxon>Litorihabitans</taxon>
    </lineage>
</organism>
<evidence type="ECO:0000256" key="4">
    <source>
        <dbReference type="ARBA" id="ARBA00008426"/>
    </source>
</evidence>
<evidence type="ECO:0000256" key="1">
    <source>
        <dbReference type="ARBA" id="ARBA00003518"/>
    </source>
</evidence>
<evidence type="ECO:0000256" key="3">
    <source>
        <dbReference type="ARBA" id="ARBA00004857"/>
    </source>
</evidence>
<sequence>MATAYVDGLERAAAAGVDLAPIASVASVFLSRIDAKVDPLLDEIGTPEAAALRGTAAVAGARASYEAFREIFTSPRWNDLAAAGARVQRPLWASTGVKDPSYPDTRYVDELIAPDVVNTMPEKTLEAVLDHARLPAGDGPVDTLTPHIATAHEQLDGLLRLGVPYEQLLADLTREGVESFIDSWNHLLETVSTALTDARNTRNA</sequence>
<dbReference type="EMBL" id="BSUM01000001">
    <property type="protein sequence ID" value="GMA31179.1"/>
    <property type="molecule type" value="Genomic_DNA"/>
</dbReference>
<accession>A0AA37UIL9</accession>
<gene>
    <name evidence="10" type="primary">tal</name>
    <name evidence="11" type="ORF">GCM10025875_11710</name>
</gene>
<keyword evidence="8 10" id="KW-0570">Pentose shunt</keyword>
<dbReference type="GO" id="GO:0004801">
    <property type="term" value="F:transaldolase activity"/>
    <property type="evidence" value="ECO:0007669"/>
    <property type="project" value="UniProtKB-UniRule"/>
</dbReference>
<dbReference type="Pfam" id="PF00923">
    <property type="entry name" value="TAL_FSA"/>
    <property type="match status" value="1"/>
</dbReference>
<evidence type="ECO:0000313" key="11">
    <source>
        <dbReference type="EMBL" id="GMA31179.1"/>
    </source>
</evidence>
<evidence type="ECO:0000256" key="8">
    <source>
        <dbReference type="ARBA" id="ARBA00023126"/>
    </source>
</evidence>
<dbReference type="GO" id="GO:0006098">
    <property type="term" value="P:pentose-phosphate shunt"/>
    <property type="evidence" value="ECO:0007669"/>
    <property type="project" value="UniProtKB-UniRule"/>
</dbReference>
<dbReference type="HAMAP" id="MF_00493">
    <property type="entry name" value="Transaldolase_2"/>
    <property type="match status" value="1"/>
</dbReference>
<comment type="similarity">
    <text evidence="4 10">Belongs to the transaldolase family. Type 2 subfamily.</text>
</comment>
<dbReference type="EC" id="2.2.1.2" evidence="5 10"/>
<comment type="caution">
    <text evidence="10">Lacks conserved residue(s) required for the propagation of feature annotation.</text>
</comment>
<keyword evidence="7 10" id="KW-0808">Transferase</keyword>
<evidence type="ECO:0000256" key="9">
    <source>
        <dbReference type="ARBA" id="ARBA00023270"/>
    </source>
</evidence>
<dbReference type="GO" id="GO:0005975">
    <property type="term" value="P:carbohydrate metabolic process"/>
    <property type="evidence" value="ECO:0007669"/>
    <property type="project" value="InterPro"/>
</dbReference>
<evidence type="ECO:0000313" key="12">
    <source>
        <dbReference type="Proteomes" id="UP001157161"/>
    </source>
</evidence>
<evidence type="ECO:0000256" key="2">
    <source>
        <dbReference type="ARBA" id="ARBA00004496"/>
    </source>
</evidence>
<comment type="pathway">
    <text evidence="3 10">Carbohydrate degradation; pentose phosphate pathway; D-glyceraldehyde 3-phosphate and beta-D-fructose 6-phosphate from D-ribose 5-phosphate and D-xylulose 5-phosphate (non-oxidative stage): step 2/3.</text>
</comment>
<dbReference type="PANTHER" id="PTHR10683:SF31">
    <property type="entry name" value="TRANSALDOLASE"/>
    <property type="match status" value="1"/>
</dbReference>
<comment type="subcellular location">
    <subcellularLocation>
        <location evidence="2 10">Cytoplasm</location>
    </subcellularLocation>
</comment>
<keyword evidence="9 10" id="KW-0704">Schiff base</keyword>
<dbReference type="InterPro" id="IPR001585">
    <property type="entry name" value="TAL/FSA"/>
</dbReference>
<dbReference type="SUPFAM" id="SSF51569">
    <property type="entry name" value="Aldolase"/>
    <property type="match status" value="1"/>
</dbReference>
<reference evidence="11" key="2">
    <citation type="submission" date="2023-02" db="EMBL/GenBank/DDBJ databases">
        <authorList>
            <person name="Sun Q."/>
            <person name="Mori K."/>
        </authorList>
    </citation>
    <scope>NUCLEOTIDE SEQUENCE</scope>
    <source>
        <strain evidence="11">NBRC 112290</strain>
    </source>
</reference>
<dbReference type="GO" id="GO:0005737">
    <property type="term" value="C:cytoplasm"/>
    <property type="evidence" value="ECO:0007669"/>
    <property type="project" value="UniProtKB-SubCell"/>
</dbReference>
<keyword evidence="6 10" id="KW-0963">Cytoplasm</keyword>